<proteinExistence type="inferred from homology"/>
<comment type="subcellular location">
    <subcellularLocation>
        <location evidence="1">Membrane</location>
        <topology evidence="1">Multi-pass membrane protein</topology>
    </subcellularLocation>
</comment>
<dbReference type="GO" id="GO:0005886">
    <property type="term" value="C:plasma membrane"/>
    <property type="evidence" value="ECO:0007669"/>
    <property type="project" value="TreeGrafter"/>
</dbReference>
<keyword evidence="6 13" id="KW-1133">Transmembrane helix</keyword>
<keyword evidence="8 12" id="KW-0406">Ion transport</keyword>
<reference evidence="14" key="1">
    <citation type="submission" date="2019-08" db="EMBL/GenBank/DDBJ databases">
        <title>The genome of the North American firefly Photinus pyralis.</title>
        <authorList>
            <consortium name="Photinus pyralis genome working group"/>
            <person name="Fallon T.R."/>
            <person name="Sander Lower S.E."/>
            <person name="Weng J.-K."/>
        </authorList>
    </citation>
    <scope>NUCLEOTIDE SEQUENCE</scope>
    <source>
        <strain evidence="14">TRF0915ILg1</strain>
        <tissue evidence="14">Whole body</tissue>
    </source>
</reference>
<keyword evidence="5 12" id="KW-0812">Transmembrane</keyword>
<keyword evidence="3 12" id="KW-0813">Transport</keyword>
<keyword evidence="4 12" id="KW-0894">Sodium channel</keyword>
<sequence>MTNDFYELDQIVKTKFRDVNYVNSGDVSKANTNTEEEHPNCTKNTRHYVKEFCNRTSIHGLNYLGEGGRPFLERIWWIVIIVVALYFCISQILQTYDKWINSPVIVTFATTQTPIWSIPFPAITICPEVKSKKNLFNYTDIYLKKENDEELTEREKMEFEYMSMVCSTDKQLLNETLNTTTEEALDFLKSVAPDLSDIMYGVKWKGTIYDDEELEDLFSPILTSEGVCYTFNIMDRSEVFTKNVSQYKDFFSTNGKLSEWSVESGYSETAGIEAYPKRTFVAGVKGGLSLTFYVHDDDLDYICGDSLQGFKITLHHPAEIPRVKQKYFRLPLDQSIVASIKPNMMTTSEDLVSYKPEDRQCYFSSEKSLKYFNIYNQQNCLLECLTDFCLDYCGCVGFQMPRENSTPVCSAVKVECTEQAKANFLVSEVAYKIQHSRKSKNDNSHEKSASDKCNCLPSCTSLDFDVETSQSNWEWKKYLEVMSQTSKWDETRELNT</sequence>
<gene>
    <name evidence="14" type="ORF">ILUMI_02373</name>
</gene>
<keyword evidence="10 12" id="KW-0739">Sodium transport</keyword>
<dbReference type="GO" id="GO:0015280">
    <property type="term" value="F:ligand-gated sodium channel activity"/>
    <property type="evidence" value="ECO:0007669"/>
    <property type="project" value="TreeGrafter"/>
</dbReference>
<evidence type="ECO:0000313" key="15">
    <source>
        <dbReference type="Proteomes" id="UP000801492"/>
    </source>
</evidence>
<dbReference type="Proteomes" id="UP000801492">
    <property type="component" value="Unassembled WGS sequence"/>
</dbReference>
<evidence type="ECO:0000256" key="12">
    <source>
        <dbReference type="RuleBase" id="RU000679"/>
    </source>
</evidence>
<evidence type="ECO:0000256" key="11">
    <source>
        <dbReference type="ARBA" id="ARBA00023303"/>
    </source>
</evidence>
<evidence type="ECO:0000313" key="14">
    <source>
        <dbReference type="EMBL" id="KAF2903796.1"/>
    </source>
</evidence>
<name>A0A8K0GLE5_IGNLU</name>
<dbReference type="OrthoDB" id="6021021at2759"/>
<dbReference type="Pfam" id="PF00858">
    <property type="entry name" value="ASC"/>
    <property type="match status" value="1"/>
</dbReference>
<evidence type="ECO:0000256" key="6">
    <source>
        <dbReference type="ARBA" id="ARBA00022989"/>
    </source>
</evidence>
<evidence type="ECO:0000256" key="7">
    <source>
        <dbReference type="ARBA" id="ARBA00023053"/>
    </source>
</evidence>
<comment type="similarity">
    <text evidence="2 12">Belongs to the amiloride-sensitive sodium channel (TC 1.A.6) family.</text>
</comment>
<comment type="caution">
    <text evidence="14">The sequence shown here is derived from an EMBL/GenBank/DDBJ whole genome shotgun (WGS) entry which is preliminary data.</text>
</comment>
<organism evidence="14 15">
    <name type="scientific">Ignelater luminosus</name>
    <name type="common">Cucubano</name>
    <name type="synonym">Pyrophorus luminosus</name>
    <dbReference type="NCBI Taxonomy" id="2038154"/>
    <lineage>
        <taxon>Eukaryota</taxon>
        <taxon>Metazoa</taxon>
        <taxon>Ecdysozoa</taxon>
        <taxon>Arthropoda</taxon>
        <taxon>Hexapoda</taxon>
        <taxon>Insecta</taxon>
        <taxon>Pterygota</taxon>
        <taxon>Neoptera</taxon>
        <taxon>Endopterygota</taxon>
        <taxon>Coleoptera</taxon>
        <taxon>Polyphaga</taxon>
        <taxon>Elateriformia</taxon>
        <taxon>Elateroidea</taxon>
        <taxon>Elateridae</taxon>
        <taxon>Agrypninae</taxon>
        <taxon>Pyrophorini</taxon>
        <taxon>Ignelater</taxon>
    </lineage>
</organism>
<evidence type="ECO:0000256" key="8">
    <source>
        <dbReference type="ARBA" id="ARBA00023065"/>
    </source>
</evidence>
<evidence type="ECO:0008006" key="16">
    <source>
        <dbReference type="Google" id="ProtNLM"/>
    </source>
</evidence>
<evidence type="ECO:0000256" key="1">
    <source>
        <dbReference type="ARBA" id="ARBA00004141"/>
    </source>
</evidence>
<accession>A0A8K0GLE5</accession>
<protein>
    <recommendedName>
        <fullName evidence="16">Pickpocket protein 28-like</fullName>
    </recommendedName>
</protein>
<dbReference type="PANTHER" id="PTHR11690:SF288">
    <property type="entry name" value="AMILORIDE-SENSITIVE NA+ CHANNEL-RELATED"/>
    <property type="match status" value="1"/>
</dbReference>
<evidence type="ECO:0000256" key="3">
    <source>
        <dbReference type="ARBA" id="ARBA00022448"/>
    </source>
</evidence>
<keyword evidence="7" id="KW-0915">Sodium</keyword>
<dbReference type="EMBL" id="VTPC01000930">
    <property type="protein sequence ID" value="KAF2903796.1"/>
    <property type="molecule type" value="Genomic_DNA"/>
</dbReference>
<evidence type="ECO:0000256" key="10">
    <source>
        <dbReference type="ARBA" id="ARBA00023201"/>
    </source>
</evidence>
<feature type="transmembrane region" description="Helical" evidence="13">
    <location>
        <begin position="75"/>
        <end position="93"/>
    </location>
</feature>
<keyword evidence="11 12" id="KW-0407">Ion channel</keyword>
<evidence type="ECO:0000256" key="5">
    <source>
        <dbReference type="ARBA" id="ARBA00022692"/>
    </source>
</evidence>
<evidence type="ECO:0000256" key="13">
    <source>
        <dbReference type="SAM" id="Phobius"/>
    </source>
</evidence>
<keyword evidence="15" id="KW-1185">Reference proteome</keyword>
<evidence type="ECO:0000256" key="9">
    <source>
        <dbReference type="ARBA" id="ARBA00023136"/>
    </source>
</evidence>
<dbReference type="PANTHER" id="PTHR11690">
    <property type="entry name" value="AMILORIDE-SENSITIVE SODIUM CHANNEL-RELATED"/>
    <property type="match status" value="1"/>
</dbReference>
<evidence type="ECO:0000256" key="2">
    <source>
        <dbReference type="ARBA" id="ARBA00007193"/>
    </source>
</evidence>
<dbReference type="InterPro" id="IPR001873">
    <property type="entry name" value="ENaC"/>
</dbReference>
<dbReference type="Gene3D" id="2.60.470.10">
    <property type="entry name" value="Acid-sensing ion channels like domains"/>
    <property type="match status" value="1"/>
</dbReference>
<dbReference type="AlphaFoldDB" id="A0A8K0GLE5"/>
<evidence type="ECO:0000256" key="4">
    <source>
        <dbReference type="ARBA" id="ARBA00022461"/>
    </source>
</evidence>
<keyword evidence="9 13" id="KW-0472">Membrane</keyword>